<feature type="region of interest" description="Disordered" evidence="1">
    <location>
        <begin position="152"/>
        <end position="250"/>
    </location>
</feature>
<feature type="region of interest" description="Disordered" evidence="1">
    <location>
        <begin position="41"/>
        <end position="136"/>
    </location>
</feature>
<feature type="compositionally biased region" description="Polar residues" evidence="1">
    <location>
        <begin position="79"/>
        <end position="91"/>
    </location>
</feature>
<evidence type="ECO:0000313" key="3">
    <source>
        <dbReference type="Proteomes" id="UP000218209"/>
    </source>
</evidence>
<dbReference type="AlphaFoldDB" id="A0A1X6P7I2"/>
<evidence type="ECO:0000256" key="1">
    <source>
        <dbReference type="SAM" id="MobiDB-lite"/>
    </source>
</evidence>
<name>A0A1X6P7I2_PORUM</name>
<dbReference type="EMBL" id="KV918854">
    <property type="protein sequence ID" value="OSX76849.1"/>
    <property type="molecule type" value="Genomic_DNA"/>
</dbReference>
<proteinExistence type="predicted"/>
<organism evidence="2 3">
    <name type="scientific">Porphyra umbilicalis</name>
    <name type="common">Purple laver</name>
    <name type="synonym">Red alga</name>
    <dbReference type="NCBI Taxonomy" id="2786"/>
    <lineage>
        <taxon>Eukaryota</taxon>
        <taxon>Rhodophyta</taxon>
        <taxon>Bangiophyceae</taxon>
        <taxon>Bangiales</taxon>
        <taxon>Bangiaceae</taxon>
        <taxon>Porphyra</taxon>
    </lineage>
</organism>
<keyword evidence="3" id="KW-1185">Reference proteome</keyword>
<evidence type="ECO:0000313" key="2">
    <source>
        <dbReference type="EMBL" id="OSX76849.1"/>
    </source>
</evidence>
<sequence>MTISPDRKRKKDMHARQVHTVAAFGIHPKKHCRGAVGVFAAIPSRRPTPPAPLSGGRSDHPRPLPPPRRTEALERAMATATSGLHATSRSFTPPPCGIQPPSCARRKPSRGRDSAPRARTHAARQPRSGPFIPVKGMPPLAAVRRVQRWYHDGGSTVRPAPARSKPRPPTRPRASTNQAAAADGPWTKDRALRRATDAPAVGKRTLLPRRQAAPGAQGSHRRASADPCRRALGTSARPRRGRRDTMQRRPVPCPWRRNTCGTAVFATSVTAGRCAGRHGALAAAELSRLRSWTLVPEAVDTRPRGCELRLESFA</sequence>
<feature type="compositionally biased region" description="Basic and acidic residues" evidence="1">
    <location>
        <begin position="186"/>
        <end position="196"/>
    </location>
</feature>
<gene>
    <name evidence="2" type="ORF">BU14_0172s0031</name>
</gene>
<feature type="compositionally biased region" description="Basic and acidic residues" evidence="1">
    <location>
        <begin position="57"/>
        <end position="74"/>
    </location>
</feature>
<reference evidence="2 3" key="1">
    <citation type="submission" date="2017-03" db="EMBL/GenBank/DDBJ databases">
        <title>WGS assembly of Porphyra umbilicalis.</title>
        <authorList>
            <person name="Brawley S.H."/>
            <person name="Blouin N.A."/>
            <person name="Ficko-Blean E."/>
            <person name="Wheeler G.L."/>
            <person name="Lohr M."/>
            <person name="Goodson H.V."/>
            <person name="Jenkins J.W."/>
            <person name="Blaby-Haas C.E."/>
            <person name="Helliwell K.E."/>
            <person name="Chan C."/>
            <person name="Marriage T."/>
            <person name="Bhattacharya D."/>
            <person name="Klein A.S."/>
            <person name="Badis Y."/>
            <person name="Brodie J."/>
            <person name="Cao Y."/>
            <person name="Collen J."/>
            <person name="Dittami S.M."/>
            <person name="Gachon C.M."/>
            <person name="Green B.R."/>
            <person name="Karpowicz S."/>
            <person name="Kim J.W."/>
            <person name="Kudahl U."/>
            <person name="Lin S."/>
            <person name="Michel G."/>
            <person name="Mittag M."/>
            <person name="Olson B.J."/>
            <person name="Pangilinan J."/>
            <person name="Peng Y."/>
            <person name="Qiu H."/>
            <person name="Shu S."/>
            <person name="Singer J.T."/>
            <person name="Smith A.G."/>
            <person name="Sprecher B.N."/>
            <person name="Wagner V."/>
            <person name="Wang W."/>
            <person name="Wang Z.-Y."/>
            <person name="Yan J."/>
            <person name="Yarish C."/>
            <person name="Zoeuner-Riek S."/>
            <person name="Zhuang Y."/>
            <person name="Zou Y."/>
            <person name="Lindquist E.A."/>
            <person name="Grimwood J."/>
            <person name="Barry K."/>
            <person name="Rokhsar D.S."/>
            <person name="Schmutz J."/>
            <person name="Stiller J.W."/>
            <person name="Grossman A.R."/>
            <person name="Prochnik S.E."/>
        </authorList>
    </citation>
    <scope>NUCLEOTIDE SEQUENCE [LARGE SCALE GENOMIC DNA]</scope>
    <source>
        <strain evidence="2">4086291</strain>
    </source>
</reference>
<dbReference type="Proteomes" id="UP000218209">
    <property type="component" value="Unassembled WGS sequence"/>
</dbReference>
<protein>
    <submittedName>
        <fullName evidence="2">Uncharacterized protein</fullName>
    </submittedName>
</protein>
<accession>A0A1X6P7I2</accession>